<name>A0A1Z5YYE9_9PROT</name>
<evidence type="ECO:0000313" key="2">
    <source>
        <dbReference type="EMBL" id="OUJ04329.1"/>
    </source>
</evidence>
<feature type="domain" description="CinA C-terminal" evidence="1">
    <location>
        <begin position="21"/>
        <end position="171"/>
    </location>
</feature>
<dbReference type="RefSeq" id="WP_086650259.1">
    <property type="nucleotide sequence ID" value="NZ_JOMQ01000005.1"/>
</dbReference>
<dbReference type="NCBIfam" id="TIGR00199">
    <property type="entry name" value="PncC_domain"/>
    <property type="match status" value="1"/>
</dbReference>
<comment type="caution">
    <text evidence="2">The sequence shown here is derived from an EMBL/GenBank/DDBJ whole genome shotgun (WGS) entry which is preliminary data.</text>
</comment>
<organism evidence="2 3">
    <name type="scientific">Acetobacter cibinongensis</name>
    <dbReference type="NCBI Taxonomy" id="146475"/>
    <lineage>
        <taxon>Bacteria</taxon>
        <taxon>Pseudomonadati</taxon>
        <taxon>Pseudomonadota</taxon>
        <taxon>Alphaproteobacteria</taxon>
        <taxon>Acetobacterales</taxon>
        <taxon>Acetobacteraceae</taxon>
        <taxon>Acetobacter</taxon>
    </lineage>
</organism>
<dbReference type="AlphaFoldDB" id="A0A1Z5YYE9"/>
<dbReference type="Proteomes" id="UP000196086">
    <property type="component" value="Unassembled WGS sequence"/>
</dbReference>
<proteinExistence type="predicted"/>
<dbReference type="InterPro" id="IPR036653">
    <property type="entry name" value="CinA-like_C"/>
</dbReference>
<dbReference type="Pfam" id="PF02464">
    <property type="entry name" value="CinA"/>
    <property type="match status" value="1"/>
</dbReference>
<evidence type="ECO:0000259" key="1">
    <source>
        <dbReference type="Pfam" id="PF02464"/>
    </source>
</evidence>
<dbReference type="Gene3D" id="3.90.950.20">
    <property type="entry name" value="CinA-like"/>
    <property type="match status" value="1"/>
</dbReference>
<dbReference type="OrthoDB" id="9801454at2"/>
<reference evidence="2 3" key="1">
    <citation type="submission" date="2014-06" db="EMBL/GenBank/DDBJ databases">
        <authorList>
            <person name="Ju J."/>
            <person name="Zhang J."/>
        </authorList>
    </citation>
    <scope>NUCLEOTIDE SEQUENCE [LARGE SCALE GENOMIC DNA]</scope>
    <source>
        <strain evidence="2 3">DsW_47</strain>
    </source>
</reference>
<sequence length="178" mass="18074">MVLGTPNLLDGSLASPLLSQSAEILALLRSHHAKLVTAESCTGGLLAALLTHHAGSSDVLEGGLVTYSNGLKMSVLGVRPTTLSDYGAVSAETVKEMVAGALRVSPDASVAISVSGIAGPSGGSEEKPVGLVWFGIMVRGKPAEAYHKIFLGDRTTVRSQAAAYAFTLISASLASGTP</sequence>
<protein>
    <submittedName>
        <fullName evidence="2">Damage-inducible protein CinA</fullName>
    </submittedName>
</protein>
<dbReference type="InterPro" id="IPR008136">
    <property type="entry name" value="CinA_C"/>
</dbReference>
<gene>
    <name evidence="2" type="ORF">HK14_10505</name>
</gene>
<accession>A0A1Z5YYE9</accession>
<dbReference type="EMBL" id="JOMQ01000005">
    <property type="protein sequence ID" value="OUJ04329.1"/>
    <property type="molecule type" value="Genomic_DNA"/>
</dbReference>
<evidence type="ECO:0000313" key="3">
    <source>
        <dbReference type="Proteomes" id="UP000196086"/>
    </source>
</evidence>
<dbReference type="SUPFAM" id="SSF142433">
    <property type="entry name" value="CinA-like"/>
    <property type="match status" value="1"/>
</dbReference>